<feature type="binding site" description="axial binding residue" evidence="12">
    <location>
        <position position="442"/>
    </location>
    <ligand>
        <name>heme</name>
        <dbReference type="ChEBI" id="CHEBI:30413"/>
    </ligand>
    <ligandPart>
        <name>Fe</name>
        <dbReference type="ChEBI" id="CHEBI:18248"/>
    </ligandPart>
</feature>
<reference evidence="14" key="1">
    <citation type="submission" date="2017-07" db="EMBL/GenBank/DDBJ databases">
        <title>Identification of CYP9s from Cydia pomonella.</title>
        <authorList>
            <person name="Chen Y."/>
            <person name="Wang W."/>
            <person name="Yang X.-Q."/>
        </authorList>
    </citation>
    <scope>NUCLEOTIDE SEQUENCE</scope>
</reference>
<dbReference type="GO" id="GO:0020037">
    <property type="term" value="F:heme binding"/>
    <property type="evidence" value="ECO:0007669"/>
    <property type="project" value="InterPro"/>
</dbReference>
<evidence type="ECO:0000256" key="6">
    <source>
        <dbReference type="ARBA" id="ARBA00022723"/>
    </source>
</evidence>
<evidence type="ECO:0000313" key="14">
    <source>
        <dbReference type="EMBL" id="AZJ25112.1"/>
    </source>
</evidence>
<organism evidence="14">
    <name type="scientific">Cydia pomonella</name>
    <name type="common">Codling moth</name>
    <dbReference type="NCBI Taxonomy" id="82600"/>
    <lineage>
        <taxon>Eukaryota</taxon>
        <taxon>Metazoa</taxon>
        <taxon>Ecdysozoa</taxon>
        <taxon>Arthropoda</taxon>
        <taxon>Hexapoda</taxon>
        <taxon>Insecta</taxon>
        <taxon>Pterygota</taxon>
        <taxon>Neoptera</taxon>
        <taxon>Endopterygota</taxon>
        <taxon>Lepidoptera</taxon>
        <taxon>Glossata</taxon>
        <taxon>Ditrysia</taxon>
        <taxon>Tortricoidea</taxon>
        <taxon>Tortricidae</taxon>
        <taxon>Olethreutinae</taxon>
        <taxon>Grapholitini</taxon>
        <taxon>Cydia</taxon>
    </lineage>
</organism>
<dbReference type="GO" id="GO:0004497">
    <property type="term" value="F:monooxygenase activity"/>
    <property type="evidence" value="ECO:0007669"/>
    <property type="project" value="UniProtKB-KW"/>
</dbReference>
<evidence type="ECO:0000256" key="3">
    <source>
        <dbReference type="ARBA" id="ARBA00004406"/>
    </source>
</evidence>
<dbReference type="GO" id="GO:0016705">
    <property type="term" value="F:oxidoreductase activity, acting on paired donors, with incorporation or reduction of molecular oxygen"/>
    <property type="evidence" value="ECO:0007669"/>
    <property type="project" value="InterPro"/>
</dbReference>
<evidence type="ECO:0000256" key="12">
    <source>
        <dbReference type="PIRSR" id="PIRSR602401-1"/>
    </source>
</evidence>
<evidence type="ECO:0000256" key="10">
    <source>
        <dbReference type="ARBA" id="ARBA00023004"/>
    </source>
</evidence>
<dbReference type="PRINTS" id="PR00385">
    <property type="entry name" value="P450"/>
</dbReference>
<keyword evidence="10 12" id="KW-0408">Iron</keyword>
<dbReference type="CDD" id="cd20628">
    <property type="entry name" value="CYP4"/>
    <property type="match status" value="1"/>
</dbReference>
<keyword evidence="11 13" id="KW-0503">Monooxygenase</keyword>
<evidence type="ECO:0000256" key="1">
    <source>
        <dbReference type="ARBA" id="ARBA00001971"/>
    </source>
</evidence>
<dbReference type="PANTHER" id="PTHR24291">
    <property type="entry name" value="CYTOCHROME P450 FAMILY 4"/>
    <property type="match status" value="1"/>
</dbReference>
<keyword evidence="8" id="KW-0492">Microsome</keyword>
<comment type="subcellular location">
    <subcellularLocation>
        <location evidence="3">Endoplasmic reticulum membrane</location>
        <topology evidence="3">Peripheral membrane protein</topology>
    </subcellularLocation>
    <subcellularLocation>
        <location evidence="2">Microsome membrane</location>
        <topology evidence="2">Peripheral membrane protein</topology>
    </subcellularLocation>
</comment>
<dbReference type="InterPro" id="IPR001128">
    <property type="entry name" value="Cyt_P450"/>
</dbReference>
<keyword evidence="9 13" id="KW-0560">Oxidoreductase</keyword>
<evidence type="ECO:0000256" key="9">
    <source>
        <dbReference type="ARBA" id="ARBA00023002"/>
    </source>
</evidence>
<proteinExistence type="evidence at transcript level"/>
<dbReference type="SUPFAM" id="SSF48264">
    <property type="entry name" value="Cytochrome P450"/>
    <property type="match status" value="1"/>
</dbReference>
<dbReference type="GO" id="GO:0005506">
    <property type="term" value="F:iron ion binding"/>
    <property type="evidence" value="ECO:0007669"/>
    <property type="project" value="InterPro"/>
</dbReference>
<evidence type="ECO:0000256" key="5">
    <source>
        <dbReference type="ARBA" id="ARBA00022617"/>
    </source>
</evidence>
<protein>
    <submittedName>
        <fullName evidence="14">CYP4L46</fullName>
    </submittedName>
</protein>
<dbReference type="PROSITE" id="PS00086">
    <property type="entry name" value="CYTOCHROME_P450"/>
    <property type="match status" value="1"/>
</dbReference>
<gene>
    <name evidence="14" type="primary">CYP4L46</name>
</gene>
<dbReference type="InterPro" id="IPR017972">
    <property type="entry name" value="Cyt_P450_CS"/>
</dbReference>
<dbReference type="PRINTS" id="PR00463">
    <property type="entry name" value="EP450I"/>
</dbReference>
<evidence type="ECO:0000256" key="7">
    <source>
        <dbReference type="ARBA" id="ARBA00022824"/>
    </source>
</evidence>
<comment type="cofactor">
    <cofactor evidence="1 12">
        <name>heme</name>
        <dbReference type="ChEBI" id="CHEBI:30413"/>
    </cofactor>
</comment>
<comment type="similarity">
    <text evidence="4 13">Belongs to the cytochrome P450 family.</text>
</comment>
<evidence type="ECO:0000256" key="13">
    <source>
        <dbReference type="RuleBase" id="RU000461"/>
    </source>
</evidence>
<dbReference type="PANTHER" id="PTHR24291:SF187">
    <property type="entry name" value="CYTOCHROME P450 4AE1-RELATED"/>
    <property type="match status" value="1"/>
</dbReference>
<dbReference type="FunFam" id="1.10.630.10:FF:000182">
    <property type="entry name" value="Cytochrome P450 3A4"/>
    <property type="match status" value="1"/>
</dbReference>
<dbReference type="Gene3D" id="1.10.630.10">
    <property type="entry name" value="Cytochrome P450"/>
    <property type="match status" value="1"/>
</dbReference>
<evidence type="ECO:0000256" key="2">
    <source>
        <dbReference type="ARBA" id="ARBA00004174"/>
    </source>
</evidence>
<dbReference type="AlphaFoldDB" id="A0A8D4TAW5"/>
<dbReference type="InterPro" id="IPR050196">
    <property type="entry name" value="Cytochrome_P450_Monoox"/>
</dbReference>
<dbReference type="Pfam" id="PF00067">
    <property type="entry name" value="p450"/>
    <property type="match status" value="1"/>
</dbReference>
<evidence type="ECO:0000256" key="11">
    <source>
        <dbReference type="ARBA" id="ARBA00023033"/>
    </source>
</evidence>
<dbReference type="GO" id="GO:0005789">
    <property type="term" value="C:endoplasmic reticulum membrane"/>
    <property type="evidence" value="ECO:0007669"/>
    <property type="project" value="UniProtKB-SubCell"/>
</dbReference>
<keyword evidence="6 12" id="KW-0479">Metal-binding</keyword>
<name>A0A8D4TAW5_CYDPO</name>
<sequence>MILFLLLCALVLFIVASWIYFLRDVRKYNVSGPTPYPIIGNGNLFLCDSNKFLGILSDLAIEYKDAYRIYIMSDRYFVLSHPKYIEQLISSTEIITKGISYDFLRPWLGDGLLTSTGPKWRSHRKFLTPAFHYNILHTFLPVFLKNGNILCDTLKKKADGSSIELFPVMAMAALDNITETIMGVSLDAQKEKDSKYVKSIDDISQIMATRMRDVFMGNNFFFSLTPHKRKHDKAIEFMTRHTKEVIEARRKELNAANAKKLVESSELGMKNKHAFLDLLLLAEVDGKQISDDCVRDEVLTFMFEGHDTTASGTVYGLYCIANHPEVQRKILEEQKEVLGGDLKRDPTFSELQQLKYLECVIKESLRLYPSVPMIQRMVPKDVEMAGLRFPKDTTVMINIFRMHRNPDVFEDPLEFRPERFETSNSARNAFSWIAFSAGPRNCIGQKFAMLEMKVTLAAIVRSFELSPCGDEPEPCGDLILRSRNGVHVKMMPRN</sequence>
<dbReference type="EMBL" id="MF574699">
    <property type="protein sequence ID" value="AZJ25112.1"/>
    <property type="molecule type" value="mRNA"/>
</dbReference>
<evidence type="ECO:0000256" key="4">
    <source>
        <dbReference type="ARBA" id="ARBA00010617"/>
    </source>
</evidence>
<dbReference type="InterPro" id="IPR036396">
    <property type="entry name" value="Cyt_P450_sf"/>
</dbReference>
<keyword evidence="7" id="KW-0256">Endoplasmic reticulum</keyword>
<evidence type="ECO:0000256" key="8">
    <source>
        <dbReference type="ARBA" id="ARBA00022848"/>
    </source>
</evidence>
<accession>A0A8D4TAW5</accession>
<dbReference type="InterPro" id="IPR002401">
    <property type="entry name" value="Cyt_P450_E_grp-I"/>
</dbReference>
<keyword evidence="5 12" id="KW-0349">Heme</keyword>